<dbReference type="EMBL" id="JAAOLE020000001">
    <property type="protein sequence ID" value="NVI47577.1"/>
    <property type="molecule type" value="Genomic_DNA"/>
</dbReference>
<evidence type="ECO:0000259" key="6">
    <source>
        <dbReference type="Pfam" id="PF13458"/>
    </source>
</evidence>
<gene>
    <name evidence="7" type="ORF">HAP48_032375</name>
</gene>
<dbReference type="CDD" id="cd06333">
    <property type="entry name" value="PBP1_ABC_RPA1789-like"/>
    <property type="match status" value="1"/>
</dbReference>
<dbReference type="InterPro" id="IPR000709">
    <property type="entry name" value="Leu_Ile_Val-bd"/>
</dbReference>
<dbReference type="InterPro" id="IPR028081">
    <property type="entry name" value="Leu-bd"/>
</dbReference>
<name>A0A974A4D3_9BRAD</name>
<evidence type="ECO:0000256" key="3">
    <source>
        <dbReference type="ARBA" id="ARBA00022729"/>
    </source>
</evidence>
<dbReference type="PANTHER" id="PTHR30483">
    <property type="entry name" value="LEUCINE-SPECIFIC-BINDING PROTEIN"/>
    <property type="match status" value="1"/>
</dbReference>
<dbReference type="AlphaFoldDB" id="A0A974A4D3"/>
<comment type="similarity">
    <text evidence="1">Belongs to the leucine-binding protein family.</text>
</comment>
<feature type="signal peptide" evidence="5">
    <location>
        <begin position="1"/>
        <end position="23"/>
    </location>
</feature>
<accession>A0A974A4D3</accession>
<protein>
    <submittedName>
        <fullName evidence="7">ABC transporter substrate-binding protein</fullName>
    </submittedName>
</protein>
<organism evidence="7">
    <name type="scientific">Bradyrhizobium septentrionale</name>
    <dbReference type="NCBI Taxonomy" id="1404411"/>
    <lineage>
        <taxon>Bacteria</taxon>
        <taxon>Pseudomonadati</taxon>
        <taxon>Pseudomonadota</taxon>
        <taxon>Alphaproteobacteria</taxon>
        <taxon>Hyphomicrobiales</taxon>
        <taxon>Nitrobacteraceae</taxon>
        <taxon>Bradyrhizobium</taxon>
    </lineage>
</organism>
<comment type="caution">
    <text evidence="7">The sequence shown here is derived from an EMBL/GenBank/DDBJ whole genome shotgun (WGS) entry which is preliminary data.</text>
</comment>
<dbReference type="RefSeq" id="WP_166208247.1">
    <property type="nucleotide sequence ID" value="NZ_CP088285.1"/>
</dbReference>
<feature type="domain" description="Leucine-binding protein" evidence="6">
    <location>
        <begin position="27"/>
        <end position="362"/>
    </location>
</feature>
<dbReference type="PANTHER" id="PTHR30483:SF38">
    <property type="entry name" value="BLR7848 PROTEIN"/>
    <property type="match status" value="1"/>
</dbReference>
<dbReference type="InterPro" id="IPR051010">
    <property type="entry name" value="BCAA_transport"/>
</dbReference>
<keyword evidence="2" id="KW-0813">Transport</keyword>
<evidence type="ECO:0000256" key="1">
    <source>
        <dbReference type="ARBA" id="ARBA00010062"/>
    </source>
</evidence>
<dbReference type="GO" id="GO:0006865">
    <property type="term" value="P:amino acid transport"/>
    <property type="evidence" value="ECO:0007669"/>
    <property type="project" value="UniProtKB-KW"/>
</dbReference>
<evidence type="ECO:0000256" key="2">
    <source>
        <dbReference type="ARBA" id="ARBA00022448"/>
    </source>
</evidence>
<dbReference type="Gene3D" id="3.40.50.2300">
    <property type="match status" value="2"/>
</dbReference>
<dbReference type="PRINTS" id="PR00337">
    <property type="entry name" value="LEUILEVALBP"/>
</dbReference>
<keyword evidence="3 5" id="KW-0732">Signal</keyword>
<proteinExistence type="inferred from homology"/>
<sequence length="383" mass="40707">MKAVLKKIVAAMAVIAASQAANAADDPIKIGVLLSTTGVVGFIGDPEQKAVELYVKKINDGGGLLGRRVELVSYDDASEPARASSLTKRLIEADHVDLVIGGTITPNAMAMIPLVERAEIPYISVGGGLPIVDPVKKWVFKTPHTDRQVALRILQDMKAKGHTKIGLLSETAGFGQSGRKEILENAAGYGITIIADEKYGPKDTDVTPQLTTIKNAPGVEALLIFCGAGTSPAMAVKNKARLDIKLPLYLPHAVVNQEFLNLTGSSSEGARMPTAGFIIPEGVAANDPQKPVIDGFYAGYKEMYKEAPSPFAGNAYDAIIIAIDAIRRAGSTDKAKVRQAIEETRKLPGLNGVFTMSETDHLGLALESLRMHVVKDGKFVPVS</sequence>
<keyword evidence="4" id="KW-0029">Amino-acid transport</keyword>
<dbReference type="InterPro" id="IPR028082">
    <property type="entry name" value="Peripla_BP_I"/>
</dbReference>
<evidence type="ECO:0000256" key="4">
    <source>
        <dbReference type="ARBA" id="ARBA00022970"/>
    </source>
</evidence>
<evidence type="ECO:0000256" key="5">
    <source>
        <dbReference type="SAM" id="SignalP"/>
    </source>
</evidence>
<feature type="chain" id="PRO_5038138303" evidence="5">
    <location>
        <begin position="24"/>
        <end position="383"/>
    </location>
</feature>
<dbReference type="Pfam" id="PF13458">
    <property type="entry name" value="Peripla_BP_6"/>
    <property type="match status" value="1"/>
</dbReference>
<reference evidence="7" key="1">
    <citation type="submission" date="2020-06" db="EMBL/GenBank/DDBJ databases">
        <title>Whole Genome Sequence of Bradyrhizobium sp. Strain 1S1.</title>
        <authorList>
            <person name="Bromfield E.S.P."/>
            <person name="Cloutier S."/>
        </authorList>
    </citation>
    <scope>NUCLEOTIDE SEQUENCE [LARGE SCALE GENOMIC DNA]</scope>
    <source>
        <strain evidence="7">1S1</strain>
    </source>
</reference>
<dbReference type="SUPFAM" id="SSF53822">
    <property type="entry name" value="Periplasmic binding protein-like I"/>
    <property type="match status" value="1"/>
</dbReference>
<evidence type="ECO:0000313" key="7">
    <source>
        <dbReference type="EMBL" id="NVI47577.1"/>
    </source>
</evidence>